<feature type="non-terminal residue" evidence="1">
    <location>
        <position position="148"/>
    </location>
</feature>
<protein>
    <submittedName>
        <fullName evidence="1">Uncharacterized protein</fullName>
    </submittedName>
</protein>
<evidence type="ECO:0000313" key="1">
    <source>
        <dbReference type="EMBL" id="KAH7918071.1"/>
    </source>
</evidence>
<comment type="caution">
    <text evidence="1">The sequence shown here is derived from an EMBL/GenBank/DDBJ whole genome shotgun (WGS) entry which is preliminary data.</text>
</comment>
<sequence length="148" mass="16453">MLSASTPPPTVITLPTPRGAYGLTRSMAATSAGPAPCPDPRTAATSSRSCTPHSLVRRNTSSCSATRNVKRKSRPSMELRGWTLQIQLCATRRRSKCVCLDRVTSRTSVPVWLHFSAILYRIKIPALTLYFAVERVYHIHAVMNLKEW</sequence>
<name>A0ACB8AXE8_9AGAM</name>
<gene>
    <name evidence="1" type="ORF">BV22DRAFT_918213</name>
</gene>
<reference evidence="1" key="1">
    <citation type="journal article" date="2021" name="New Phytol.">
        <title>Evolutionary innovations through gain and loss of genes in the ectomycorrhizal Boletales.</title>
        <authorList>
            <person name="Wu G."/>
            <person name="Miyauchi S."/>
            <person name="Morin E."/>
            <person name="Kuo A."/>
            <person name="Drula E."/>
            <person name="Varga T."/>
            <person name="Kohler A."/>
            <person name="Feng B."/>
            <person name="Cao Y."/>
            <person name="Lipzen A."/>
            <person name="Daum C."/>
            <person name="Hundley H."/>
            <person name="Pangilinan J."/>
            <person name="Johnson J."/>
            <person name="Barry K."/>
            <person name="LaButti K."/>
            <person name="Ng V."/>
            <person name="Ahrendt S."/>
            <person name="Min B."/>
            <person name="Choi I.G."/>
            <person name="Park H."/>
            <person name="Plett J.M."/>
            <person name="Magnuson J."/>
            <person name="Spatafora J.W."/>
            <person name="Nagy L.G."/>
            <person name="Henrissat B."/>
            <person name="Grigoriev I.V."/>
            <person name="Yang Z.L."/>
            <person name="Xu J."/>
            <person name="Martin F.M."/>
        </authorList>
    </citation>
    <scope>NUCLEOTIDE SEQUENCE</scope>
    <source>
        <strain evidence="1">KUC20120723A-06</strain>
    </source>
</reference>
<proteinExistence type="predicted"/>
<accession>A0ACB8AXE8</accession>
<organism evidence="1 2">
    <name type="scientific">Leucogyrophana mollusca</name>
    <dbReference type="NCBI Taxonomy" id="85980"/>
    <lineage>
        <taxon>Eukaryota</taxon>
        <taxon>Fungi</taxon>
        <taxon>Dikarya</taxon>
        <taxon>Basidiomycota</taxon>
        <taxon>Agaricomycotina</taxon>
        <taxon>Agaricomycetes</taxon>
        <taxon>Agaricomycetidae</taxon>
        <taxon>Boletales</taxon>
        <taxon>Boletales incertae sedis</taxon>
        <taxon>Leucogyrophana</taxon>
    </lineage>
</organism>
<dbReference type="EMBL" id="MU266862">
    <property type="protein sequence ID" value="KAH7918071.1"/>
    <property type="molecule type" value="Genomic_DNA"/>
</dbReference>
<evidence type="ECO:0000313" key="2">
    <source>
        <dbReference type="Proteomes" id="UP000790709"/>
    </source>
</evidence>
<dbReference type="Proteomes" id="UP000790709">
    <property type="component" value="Unassembled WGS sequence"/>
</dbReference>
<keyword evidence="2" id="KW-1185">Reference proteome</keyword>